<feature type="domain" description="Right handed beta helix" evidence="1">
    <location>
        <begin position="196"/>
        <end position="360"/>
    </location>
</feature>
<dbReference type="SMART" id="SM00710">
    <property type="entry name" value="PbH1"/>
    <property type="match status" value="10"/>
</dbReference>
<evidence type="ECO:0000313" key="2">
    <source>
        <dbReference type="EMBL" id="UOG77000.1"/>
    </source>
</evidence>
<dbReference type="RefSeq" id="WP_243802393.1">
    <property type="nucleotide sequence ID" value="NZ_CP094669.1"/>
</dbReference>
<gene>
    <name evidence="2" type="ORF">MTX78_10445</name>
</gene>
<accession>A0ABY4D3J8</accession>
<evidence type="ECO:0000313" key="3">
    <source>
        <dbReference type="Proteomes" id="UP000831113"/>
    </source>
</evidence>
<keyword evidence="3" id="KW-1185">Reference proteome</keyword>
<evidence type="ECO:0000259" key="1">
    <source>
        <dbReference type="Pfam" id="PF13229"/>
    </source>
</evidence>
<name>A0ABY4D3J8_9BACT</name>
<dbReference type="InterPro" id="IPR011050">
    <property type="entry name" value="Pectin_lyase_fold/virulence"/>
</dbReference>
<dbReference type="InterPro" id="IPR006626">
    <property type="entry name" value="PbH1"/>
</dbReference>
<dbReference type="InterPro" id="IPR039448">
    <property type="entry name" value="Beta_helix"/>
</dbReference>
<reference evidence="2 3" key="1">
    <citation type="submission" date="2022-03" db="EMBL/GenBank/DDBJ databases">
        <title>Hymenobactersp. isolated from the air.</title>
        <authorList>
            <person name="Won M."/>
            <person name="Kwon S.-W."/>
        </authorList>
    </citation>
    <scope>NUCLEOTIDE SEQUENCE [LARGE SCALE GENOMIC DNA]</scope>
    <source>
        <strain evidence="2 3">KACC 21982</strain>
    </source>
</reference>
<dbReference type="Pfam" id="PF13229">
    <property type="entry name" value="Beta_helix"/>
    <property type="match status" value="1"/>
</dbReference>
<dbReference type="InterPro" id="IPR012334">
    <property type="entry name" value="Pectin_lyas_fold"/>
</dbReference>
<dbReference type="SUPFAM" id="SSF51126">
    <property type="entry name" value="Pectin lyase-like"/>
    <property type="match status" value="1"/>
</dbReference>
<dbReference type="EMBL" id="CP094669">
    <property type="protein sequence ID" value="UOG77000.1"/>
    <property type="molecule type" value="Genomic_DNA"/>
</dbReference>
<organism evidence="2 3">
    <name type="scientific">Hymenobacter tibetensis</name>
    <dbReference type="NCBI Taxonomy" id="497967"/>
    <lineage>
        <taxon>Bacteria</taxon>
        <taxon>Pseudomonadati</taxon>
        <taxon>Bacteroidota</taxon>
        <taxon>Cytophagia</taxon>
        <taxon>Cytophagales</taxon>
        <taxon>Hymenobacteraceae</taxon>
        <taxon>Hymenobacter</taxon>
    </lineage>
</organism>
<protein>
    <submittedName>
        <fullName evidence="2">Right-handed parallel beta-helix repeat-containing protein</fullName>
    </submittedName>
</protein>
<dbReference type="Gene3D" id="2.160.20.10">
    <property type="entry name" value="Single-stranded right-handed beta-helix, Pectin lyase-like"/>
    <property type="match status" value="1"/>
</dbReference>
<sequence length="533" mass="56994">MILLSFPAPPPTIYYVSLSGNDQNDGTSVATAWKTLKKVKATHFQPGDQVLFEGGSTFKGSIWLRSQSWGTASEPIVIGSYGQKRARISSGTSYGFYAHNLGGIEVRDLEFVGSGRLTNTGSGVVFHVDQPNLHLQHIILDNVRAHGYLVAGINIGSSNGTSGYQHVRITNCVASGNGEAGIKSFAQELAAHHQWYISNCQAFDNAGRPDITDTHTGNGIVLAGIDGALIEHCEAYYNGWLNANPGGGPVGIWGWNCNQLVIQHCESHHNRSGTMKDGGGFDLDGGCTNSILQYNYSHDNEGPGYLLAQYQNAPPLHDVTIRYNISENDGRRHGHGAIQLWSSGANGGIQRANIYNNTVFLSPPADGSQPKAVEITSDGVHDIVLHNNLLQTSGGLPLVHNVASRGVLLQGNAYWSDGHPLLFQWDKQEYTSLEAWRNSTSQETLDFQPTGLVLEPGLINPGAGGTVSPLHSGRPLATLTAYHVKPDSKLRSTGLDLATQFGIDAGTQDFFGSPVPARGTKGTIGAYEAIGGC</sequence>
<dbReference type="Proteomes" id="UP000831113">
    <property type="component" value="Chromosome"/>
</dbReference>
<proteinExistence type="predicted"/>